<gene>
    <name evidence="24" type="ORF">B0A55_03838</name>
</gene>
<keyword evidence="12" id="KW-0325">Glycoprotein</keyword>
<comment type="subcellular location">
    <subcellularLocation>
        <location evidence="2">Cell membrane</location>
        <topology evidence="2">Single-pass type II membrane protein</topology>
    </subcellularLocation>
</comment>
<evidence type="ECO:0000256" key="5">
    <source>
        <dbReference type="ARBA" id="ARBA00012744"/>
    </source>
</evidence>
<dbReference type="Pfam" id="PF14310">
    <property type="entry name" value="Fn3-like"/>
    <property type="match status" value="1"/>
</dbReference>
<dbReference type="OrthoDB" id="416222at2759"/>
<evidence type="ECO:0000256" key="19">
    <source>
        <dbReference type="ARBA" id="ARBA00041599"/>
    </source>
</evidence>
<evidence type="ECO:0000256" key="12">
    <source>
        <dbReference type="ARBA" id="ARBA00023180"/>
    </source>
</evidence>
<evidence type="ECO:0000256" key="15">
    <source>
        <dbReference type="ARBA" id="ARBA00023326"/>
    </source>
</evidence>
<dbReference type="STRING" id="329884.A0A4U0XNQ2"/>
<keyword evidence="15" id="KW-0624">Polysaccharide degradation</keyword>
<dbReference type="SUPFAM" id="SSF52279">
    <property type="entry name" value="Beta-D-glucan exohydrolase, C-terminal domain"/>
    <property type="match status" value="1"/>
</dbReference>
<dbReference type="Proteomes" id="UP000309340">
    <property type="component" value="Unassembled WGS sequence"/>
</dbReference>
<dbReference type="InterPro" id="IPR017853">
    <property type="entry name" value="GH"/>
</dbReference>
<dbReference type="EC" id="3.2.1.21" evidence="5"/>
<evidence type="ECO:0000256" key="9">
    <source>
        <dbReference type="ARBA" id="ARBA00022968"/>
    </source>
</evidence>
<feature type="domain" description="Fibronectin type III-like" evidence="23">
    <location>
        <begin position="893"/>
        <end position="973"/>
    </location>
</feature>
<protein>
    <recommendedName>
        <fullName evidence="17">Probable beta-glucosidase E</fullName>
        <ecNumber evidence="5">3.2.1.21</ecNumber>
    </recommendedName>
    <alternativeName>
        <fullName evidence="18">Beta-D-glucoside glucohydrolase E</fullName>
    </alternativeName>
    <alternativeName>
        <fullName evidence="19">Cellobiase E</fullName>
    </alternativeName>
    <alternativeName>
        <fullName evidence="20">Gentiobiase E</fullName>
    </alternativeName>
</protein>
<keyword evidence="14" id="KW-0326">Glycosidase</keyword>
<dbReference type="SUPFAM" id="SSF51445">
    <property type="entry name" value="(Trans)glycosidases"/>
    <property type="match status" value="1"/>
</dbReference>
<feature type="compositionally biased region" description="Basic and acidic residues" evidence="21">
    <location>
        <begin position="10"/>
        <end position="20"/>
    </location>
</feature>
<dbReference type="InterPro" id="IPR013783">
    <property type="entry name" value="Ig-like_fold"/>
</dbReference>
<comment type="similarity">
    <text evidence="4">Belongs to the glycosyl hydrolase 3 family.</text>
</comment>
<evidence type="ECO:0000256" key="22">
    <source>
        <dbReference type="SAM" id="Phobius"/>
    </source>
</evidence>
<keyword evidence="25" id="KW-1185">Reference proteome</keyword>
<evidence type="ECO:0000256" key="3">
    <source>
        <dbReference type="ARBA" id="ARBA00004987"/>
    </source>
</evidence>
<evidence type="ECO:0000256" key="14">
    <source>
        <dbReference type="ARBA" id="ARBA00023295"/>
    </source>
</evidence>
<comment type="caution">
    <text evidence="24">The sequence shown here is derived from an EMBL/GenBank/DDBJ whole genome shotgun (WGS) entry which is preliminary data.</text>
</comment>
<keyword evidence="6" id="KW-1003">Cell membrane</keyword>
<dbReference type="PANTHER" id="PTHR42715:SF20">
    <property type="entry name" value="BETA-GLUCOSIDASE E-RELATED"/>
    <property type="match status" value="1"/>
</dbReference>
<sequence>MPLKPPEAYELDRPSSDQPHRHSISSDSDVDEFDPLRDSKRPYQDDASQPLRSVFQSEKHGLPGSPQQPSRRRWSRLRFCFFLLLLLVTTLFLLLSAGGLWVYKAGTPHDGESEPWYPAPRGGTVQLWSRSYRRAAELVGQMTLVEKVNLTTGTGWSMGMCVGNTGTVDRLGFPSLCLQDGPLGLRFVDNATAFPAGITVGASWNKQLMYDRGRAHGLEARLKGINVILGPSVGPLGRLPAGGRNWEGFSVDPVLQGIAAARTIHGIQSQSVMATIKHFVGNEQEHFRQSWEWGTPNAISSNIDDRTLHELYSWPFAEAVRAGVASVMCSYNQVNNSYACQNSKLMNGILKDELGFQGFVQSDWLAQRSGVASALAGLDMSMPGDGLGWQDGKSLWGSELTKAVLNASVPVERLNDMALRIVATWYQLGQDDDRRWPNRTMGGGPNFSSWTNDEVGNLHPGSPDSEDTGVVNKYVPVRRTAEGGNHDELARRIAREGIVLVKNEGGILPLPRSAEGLATKAKDRKLRIGIFGEDAFPNPEGDNACPDRGCNEGTLAMGWGSGAVELPYLVSPAQALHREFDDATVQVTDWKTSGVKKVDGTAAAQDLCLVFINSDAGEGFISWKAVKGDRNNLFPQKGGDELVKAVAANCGGRNEDGEAVSGTVVVLHTVGPTVLERWVDLSGVKGVLIAHLPGQESGNALTDVLFGDYNPSGHLPYTIGKKEKDYGPDSRILKFPNGVVPQQNFSEGSYVDYRYFDKHNITPRYEFGYGLSYTTFKLSGLFIHPLSTVNTSLPAPRSHVNEPVPPHLDPRVPDPETAVWPKGMRRLASYVYPYIDSVDSAKPKGKYKYPKGYDHYHHLTEAGGGEGGNPDLYTTAVSVQASLTNTGDVAGEAVVQIYVSLPSTTTDLLSDQTVPLDTPVRQLRGFEKVLVEPGSRSHVRFGLTRKDISYWDVRVQNWVVPTGELRVCVGFSSRDARQCGSFELVGGGENSWLRETGERGKVEEYDV</sequence>
<dbReference type="Gene3D" id="2.60.40.10">
    <property type="entry name" value="Immunoglobulins"/>
    <property type="match status" value="1"/>
</dbReference>
<evidence type="ECO:0000256" key="20">
    <source>
        <dbReference type="ARBA" id="ARBA00041811"/>
    </source>
</evidence>
<dbReference type="SMART" id="SM01217">
    <property type="entry name" value="Fn3_like"/>
    <property type="match status" value="1"/>
</dbReference>
<comment type="pathway">
    <text evidence="3">Glycan metabolism; cellulose degradation.</text>
</comment>
<dbReference type="InterPro" id="IPR036881">
    <property type="entry name" value="Glyco_hydro_3_C_sf"/>
</dbReference>
<evidence type="ECO:0000256" key="11">
    <source>
        <dbReference type="ARBA" id="ARBA00023136"/>
    </source>
</evidence>
<evidence type="ECO:0000256" key="6">
    <source>
        <dbReference type="ARBA" id="ARBA00022475"/>
    </source>
</evidence>
<evidence type="ECO:0000256" key="21">
    <source>
        <dbReference type="SAM" id="MobiDB-lite"/>
    </source>
</evidence>
<dbReference type="Gene3D" id="3.20.20.300">
    <property type="entry name" value="Glycoside hydrolase, family 3, N-terminal domain"/>
    <property type="match status" value="1"/>
</dbReference>
<keyword evidence="11 22" id="KW-0472">Membrane</keyword>
<dbReference type="InterPro" id="IPR026891">
    <property type="entry name" value="Fn3-like"/>
</dbReference>
<evidence type="ECO:0000256" key="13">
    <source>
        <dbReference type="ARBA" id="ARBA00023277"/>
    </source>
</evidence>
<dbReference type="GO" id="GO:0005886">
    <property type="term" value="C:plasma membrane"/>
    <property type="evidence" value="ECO:0007669"/>
    <property type="project" value="UniProtKB-SubCell"/>
</dbReference>
<evidence type="ECO:0000256" key="2">
    <source>
        <dbReference type="ARBA" id="ARBA00004401"/>
    </source>
</evidence>
<dbReference type="InterPro" id="IPR050288">
    <property type="entry name" value="Cellulose_deg_GH3"/>
</dbReference>
<dbReference type="GO" id="GO:0009251">
    <property type="term" value="P:glucan catabolic process"/>
    <property type="evidence" value="ECO:0007669"/>
    <property type="project" value="TreeGrafter"/>
</dbReference>
<dbReference type="Pfam" id="PF01915">
    <property type="entry name" value="Glyco_hydro_3_C"/>
    <property type="match status" value="1"/>
</dbReference>
<feature type="region of interest" description="Disordered" evidence="21">
    <location>
        <begin position="1"/>
        <end position="50"/>
    </location>
</feature>
<keyword evidence="8" id="KW-0378">Hydrolase</keyword>
<dbReference type="InterPro" id="IPR001764">
    <property type="entry name" value="Glyco_hydro_3_N"/>
</dbReference>
<organism evidence="24 25">
    <name type="scientific">Friedmanniomyces simplex</name>
    <dbReference type="NCBI Taxonomy" id="329884"/>
    <lineage>
        <taxon>Eukaryota</taxon>
        <taxon>Fungi</taxon>
        <taxon>Dikarya</taxon>
        <taxon>Ascomycota</taxon>
        <taxon>Pezizomycotina</taxon>
        <taxon>Dothideomycetes</taxon>
        <taxon>Dothideomycetidae</taxon>
        <taxon>Mycosphaerellales</taxon>
        <taxon>Teratosphaeriaceae</taxon>
        <taxon>Friedmanniomyces</taxon>
    </lineage>
</organism>
<dbReference type="PRINTS" id="PR00133">
    <property type="entry name" value="GLHYDRLASE3"/>
</dbReference>
<keyword evidence="7 22" id="KW-0812">Transmembrane</keyword>
<feature type="region of interest" description="Disordered" evidence="21">
    <location>
        <begin position="794"/>
        <end position="813"/>
    </location>
</feature>
<keyword evidence="9" id="KW-0735">Signal-anchor</keyword>
<evidence type="ECO:0000256" key="8">
    <source>
        <dbReference type="ARBA" id="ARBA00022801"/>
    </source>
</evidence>
<comment type="catalytic activity">
    <reaction evidence="1">
        <text>Hydrolysis of terminal, non-reducing beta-D-glucosyl residues with release of beta-D-glucose.</text>
        <dbReference type="EC" id="3.2.1.21"/>
    </reaction>
</comment>
<dbReference type="Pfam" id="PF00933">
    <property type="entry name" value="Glyco_hydro_3"/>
    <property type="match status" value="1"/>
</dbReference>
<reference evidence="24 25" key="1">
    <citation type="submission" date="2017-03" db="EMBL/GenBank/DDBJ databases">
        <title>Genomes of endolithic fungi from Antarctica.</title>
        <authorList>
            <person name="Coleine C."/>
            <person name="Masonjones S."/>
            <person name="Stajich J.E."/>
        </authorList>
    </citation>
    <scope>NUCLEOTIDE SEQUENCE [LARGE SCALE GENOMIC DNA]</scope>
    <source>
        <strain evidence="24 25">CCFEE 5184</strain>
    </source>
</reference>
<evidence type="ECO:0000256" key="18">
    <source>
        <dbReference type="ARBA" id="ARBA00041269"/>
    </source>
</evidence>
<keyword evidence="13" id="KW-0119">Carbohydrate metabolism</keyword>
<keyword evidence="10 22" id="KW-1133">Transmembrane helix</keyword>
<dbReference type="PANTHER" id="PTHR42715">
    <property type="entry name" value="BETA-GLUCOSIDASE"/>
    <property type="match status" value="1"/>
</dbReference>
<accession>A0A4U0XNQ2</accession>
<dbReference type="InterPro" id="IPR036962">
    <property type="entry name" value="Glyco_hydro_3_N_sf"/>
</dbReference>
<name>A0A4U0XNQ2_9PEZI</name>
<evidence type="ECO:0000256" key="16">
    <source>
        <dbReference type="ARBA" id="ARBA00024983"/>
    </source>
</evidence>
<evidence type="ECO:0000256" key="7">
    <source>
        <dbReference type="ARBA" id="ARBA00022692"/>
    </source>
</evidence>
<evidence type="ECO:0000256" key="4">
    <source>
        <dbReference type="ARBA" id="ARBA00005336"/>
    </source>
</evidence>
<dbReference type="AlphaFoldDB" id="A0A4U0XNQ2"/>
<dbReference type="EMBL" id="NAJQ01000123">
    <property type="protein sequence ID" value="TKA77996.1"/>
    <property type="molecule type" value="Genomic_DNA"/>
</dbReference>
<dbReference type="GO" id="GO:0008422">
    <property type="term" value="F:beta-glucosidase activity"/>
    <property type="evidence" value="ECO:0007669"/>
    <property type="project" value="UniProtKB-EC"/>
</dbReference>
<evidence type="ECO:0000256" key="10">
    <source>
        <dbReference type="ARBA" id="ARBA00022989"/>
    </source>
</evidence>
<comment type="function">
    <text evidence="16">Beta-glucosidases are one of a number of cellulolytic enzymes involved in the degradation of cellulosic biomass. Catalyzes the last step releasing glucose from the inhibitory cellobiose.</text>
</comment>
<evidence type="ECO:0000313" key="25">
    <source>
        <dbReference type="Proteomes" id="UP000309340"/>
    </source>
</evidence>
<evidence type="ECO:0000313" key="24">
    <source>
        <dbReference type="EMBL" id="TKA77996.1"/>
    </source>
</evidence>
<evidence type="ECO:0000259" key="23">
    <source>
        <dbReference type="SMART" id="SM01217"/>
    </source>
</evidence>
<feature type="compositionally biased region" description="Basic and acidic residues" evidence="21">
    <location>
        <begin position="34"/>
        <end position="44"/>
    </location>
</feature>
<evidence type="ECO:0000256" key="1">
    <source>
        <dbReference type="ARBA" id="ARBA00000448"/>
    </source>
</evidence>
<feature type="transmembrane region" description="Helical" evidence="22">
    <location>
        <begin position="79"/>
        <end position="103"/>
    </location>
</feature>
<dbReference type="Gene3D" id="3.40.50.1700">
    <property type="entry name" value="Glycoside hydrolase family 3 C-terminal domain"/>
    <property type="match status" value="1"/>
</dbReference>
<evidence type="ECO:0000256" key="17">
    <source>
        <dbReference type="ARBA" id="ARBA00039576"/>
    </source>
</evidence>
<dbReference type="FunFam" id="3.40.50.1700:FF:000003">
    <property type="entry name" value="Probable beta-glucosidase"/>
    <property type="match status" value="1"/>
</dbReference>
<proteinExistence type="inferred from homology"/>
<dbReference type="InterPro" id="IPR002772">
    <property type="entry name" value="Glyco_hydro_3_C"/>
</dbReference>
<dbReference type="FunFam" id="3.20.20.300:FF:000002">
    <property type="entry name" value="Probable beta-glucosidase"/>
    <property type="match status" value="1"/>
</dbReference>